<name>A0AAV4F4L0_9GAST</name>
<dbReference type="Proteomes" id="UP000762676">
    <property type="component" value="Unassembled WGS sequence"/>
</dbReference>
<comment type="caution">
    <text evidence="2">The sequence shown here is derived from an EMBL/GenBank/DDBJ whole genome shotgun (WGS) entry which is preliminary data.</text>
</comment>
<organism evidence="2 3">
    <name type="scientific">Elysia marginata</name>
    <dbReference type="NCBI Taxonomy" id="1093978"/>
    <lineage>
        <taxon>Eukaryota</taxon>
        <taxon>Metazoa</taxon>
        <taxon>Spiralia</taxon>
        <taxon>Lophotrochozoa</taxon>
        <taxon>Mollusca</taxon>
        <taxon>Gastropoda</taxon>
        <taxon>Heterobranchia</taxon>
        <taxon>Euthyneura</taxon>
        <taxon>Panpulmonata</taxon>
        <taxon>Sacoglossa</taxon>
        <taxon>Placobranchoidea</taxon>
        <taxon>Plakobranchidae</taxon>
        <taxon>Elysia</taxon>
    </lineage>
</organism>
<reference evidence="2 3" key="1">
    <citation type="journal article" date="2021" name="Elife">
        <title>Chloroplast acquisition without the gene transfer in kleptoplastic sea slugs, Plakobranchus ocellatus.</title>
        <authorList>
            <person name="Maeda T."/>
            <person name="Takahashi S."/>
            <person name="Yoshida T."/>
            <person name="Shimamura S."/>
            <person name="Takaki Y."/>
            <person name="Nagai Y."/>
            <person name="Toyoda A."/>
            <person name="Suzuki Y."/>
            <person name="Arimoto A."/>
            <person name="Ishii H."/>
            <person name="Satoh N."/>
            <person name="Nishiyama T."/>
            <person name="Hasebe M."/>
            <person name="Maruyama T."/>
            <person name="Minagawa J."/>
            <person name="Obokata J."/>
            <person name="Shigenobu S."/>
        </authorList>
    </citation>
    <scope>NUCLEOTIDE SEQUENCE [LARGE SCALE GENOMIC DNA]</scope>
</reference>
<feature type="compositionally biased region" description="Basic and acidic residues" evidence="1">
    <location>
        <begin position="38"/>
        <end position="50"/>
    </location>
</feature>
<dbReference type="EMBL" id="BMAT01004062">
    <property type="protein sequence ID" value="GFR67370.1"/>
    <property type="molecule type" value="Genomic_DNA"/>
</dbReference>
<evidence type="ECO:0000256" key="1">
    <source>
        <dbReference type="SAM" id="MobiDB-lite"/>
    </source>
</evidence>
<dbReference type="AlphaFoldDB" id="A0AAV4F4L0"/>
<evidence type="ECO:0000313" key="2">
    <source>
        <dbReference type="EMBL" id="GFR67370.1"/>
    </source>
</evidence>
<gene>
    <name evidence="2" type="ORF">ElyMa_001995900</name>
</gene>
<evidence type="ECO:0000313" key="3">
    <source>
        <dbReference type="Proteomes" id="UP000762676"/>
    </source>
</evidence>
<keyword evidence="3" id="KW-1185">Reference proteome</keyword>
<protein>
    <submittedName>
        <fullName evidence="2">Uncharacterized protein</fullName>
    </submittedName>
</protein>
<accession>A0AAV4F4L0</accession>
<feature type="region of interest" description="Disordered" evidence="1">
    <location>
        <begin position="1"/>
        <end position="50"/>
    </location>
</feature>
<feature type="compositionally biased region" description="Basic and acidic residues" evidence="1">
    <location>
        <begin position="1"/>
        <end position="30"/>
    </location>
</feature>
<proteinExistence type="predicted"/>
<sequence>MEPEKHRETEKDSEEHKKTEKDGENIDKLRERLRRTARNTERLRKTSRQGADEKFTKDFEIIVPCDFRFLLTTRTTVASRAAEPLLMTQLLPCDWASGLGQSTSTEALIGFQFDPRQVLTGLGQ</sequence>